<feature type="short sequence motif" description="GXGXXG" evidence="2">
    <location>
        <begin position="9"/>
        <end position="14"/>
    </location>
</feature>
<feature type="active site" description="Nucleophile" evidence="2">
    <location>
        <position position="38"/>
    </location>
</feature>
<dbReference type="GO" id="GO:0016042">
    <property type="term" value="P:lipid catabolic process"/>
    <property type="evidence" value="ECO:0007669"/>
    <property type="project" value="UniProtKB-UniRule"/>
</dbReference>
<evidence type="ECO:0000256" key="1">
    <source>
        <dbReference type="ARBA" id="ARBA00023098"/>
    </source>
</evidence>
<dbReference type="InterPro" id="IPR016035">
    <property type="entry name" value="Acyl_Trfase/lysoPLipase"/>
</dbReference>
<evidence type="ECO:0000313" key="5">
    <source>
        <dbReference type="Proteomes" id="UP000632125"/>
    </source>
</evidence>
<accession>A0A927CTK3</accession>
<feature type="short sequence motif" description="DGA/G" evidence="2">
    <location>
        <begin position="185"/>
        <end position="187"/>
    </location>
</feature>
<dbReference type="GO" id="GO:0016787">
    <property type="term" value="F:hydrolase activity"/>
    <property type="evidence" value="ECO:0007669"/>
    <property type="project" value="UniProtKB-UniRule"/>
</dbReference>
<feature type="domain" description="PNPLA" evidence="3">
    <location>
        <begin position="5"/>
        <end position="198"/>
    </location>
</feature>
<proteinExistence type="predicted"/>
<dbReference type="RefSeq" id="WP_190868224.1">
    <property type="nucleotide sequence ID" value="NZ_JACXIY010000078.1"/>
</dbReference>
<keyword evidence="2" id="KW-0378">Hydrolase</keyword>
<evidence type="ECO:0000256" key="2">
    <source>
        <dbReference type="PROSITE-ProRule" id="PRU01161"/>
    </source>
</evidence>
<evidence type="ECO:0000259" key="3">
    <source>
        <dbReference type="PROSITE" id="PS51635"/>
    </source>
</evidence>
<dbReference type="PROSITE" id="PS51635">
    <property type="entry name" value="PNPLA"/>
    <property type="match status" value="1"/>
</dbReference>
<name>A0A927CTK3_9BACL</name>
<dbReference type="SUPFAM" id="SSF52151">
    <property type="entry name" value="FabD/lysophospholipase-like"/>
    <property type="match status" value="1"/>
</dbReference>
<dbReference type="InterPro" id="IPR052580">
    <property type="entry name" value="Lipid_Hydrolase"/>
</dbReference>
<dbReference type="AlphaFoldDB" id="A0A927CTK3"/>
<feature type="short sequence motif" description="GXSXG" evidence="2">
    <location>
        <begin position="36"/>
        <end position="40"/>
    </location>
</feature>
<dbReference type="PANTHER" id="PTHR46394">
    <property type="entry name" value="ANNEXIN"/>
    <property type="match status" value="1"/>
</dbReference>
<gene>
    <name evidence="4" type="ORF">IDH41_30980</name>
</gene>
<protein>
    <submittedName>
        <fullName evidence="4">Patatin-like phospholipase family protein</fullName>
    </submittedName>
</protein>
<dbReference type="Gene3D" id="3.40.1090.10">
    <property type="entry name" value="Cytosolic phospholipase A2 catalytic domain"/>
    <property type="match status" value="2"/>
</dbReference>
<feature type="active site" description="Proton acceptor" evidence="2">
    <location>
        <position position="185"/>
    </location>
</feature>
<reference evidence="4" key="1">
    <citation type="submission" date="2020-09" db="EMBL/GenBank/DDBJ databases">
        <title>A novel bacterium of genus Paenibacillus, isolated from South China Sea.</title>
        <authorList>
            <person name="Huang H."/>
            <person name="Mo K."/>
            <person name="Hu Y."/>
        </authorList>
    </citation>
    <scope>NUCLEOTIDE SEQUENCE</scope>
    <source>
        <strain evidence="4">IB182493</strain>
    </source>
</reference>
<dbReference type="Pfam" id="PF01734">
    <property type="entry name" value="Patatin"/>
    <property type="match status" value="1"/>
</dbReference>
<dbReference type="EMBL" id="JACXIY010000078">
    <property type="protein sequence ID" value="MBD2872992.1"/>
    <property type="molecule type" value="Genomic_DNA"/>
</dbReference>
<organism evidence="4 5">
    <name type="scientific">Paenibacillus arenilitoris</name>
    <dbReference type="NCBI Taxonomy" id="2772299"/>
    <lineage>
        <taxon>Bacteria</taxon>
        <taxon>Bacillati</taxon>
        <taxon>Bacillota</taxon>
        <taxon>Bacilli</taxon>
        <taxon>Bacillales</taxon>
        <taxon>Paenibacillaceae</taxon>
        <taxon>Paenibacillus</taxon>
    </lineage>
</organism>
<dbReference type="Proteomes" id="UP000632125">
    <property type="component" value="Unassembled WGS sequence"/>
</dbReference>
<sequence length="304" mass="34573">MKADAVFEGGGVRGIAFIGAVQEMEKKGVEWQRLAGTSAGSVVAALLACGYTGLELKELMNTMDYARLRGKTWVHSLPLIGKVITLLRRSGIYRNDPLEEQMAYWLRQKGVATFGDLPDGKLKIIASDISSGKMLILPDDLPRYHLNPAKFPIAAAVRMSSTIPYFFQPYRLRTKLRRKPYYVLDGALLSNYPVWIFDVEGVPRWPTFGFRLLGEQELTPPYDINGPISMLRAMFQTMLRAHDQRHVDKHSRARTLFIPTGRVTTTQFDIGPEERNFLYQSGRDTARRFLAGWDYAKYVKEFRG</sequence>
<keyword evidence="5" id="KW-1185">Reference proteome</keyword>
<keyword evidence="2" id="KW-0442">Lipid degradation</keyword>
<dbReference type="InterPro" id="IPR002641">
    <property type="entry name" value="PNPLA_dom"/>
</dbReference>
<keyword evidence="1 2" id="KW-0443">Lipid metabolism</keyword>
<dbReference type="PANTHER" id="PTHR46394:SF1">
    <property type="entry name" value="PNPLA DOMAIN-CONTAINING PROTEIN"/>
    <property type="match status" value="1"/>
</dbReference>
<dbReference type="CDD" id="cd07207">
    <property type="entry name" value="Pat_ExoU_VipD_like"/>
    <property type="match status" value="1"/>
</dbReference>
<comment type="caution">
    <text evidence="4">The sequence shown here is derived from an EMBL/GenBank/DDBJ whole genome shotgun (WGS) entry which is preliminary data.</text>
</comment>
<evidence type="ECO:0000313" key="4">
    <source>
        <dbReference type="EMBL" id="MBD2872992.1"/>
    </source>
</evidence>